<dbReference type="EMBL" id="BNBA01000037">
    <property type="protein sequence ID" value="GHH59388.1"/>
    <property type="molecule type" value="Genomic_DNA"/>
</dbReference>
<keyword evidence="3" id="KW-1185">Reference proteome</keyword>
<dbReference type="AlphaFoldDB" id="A0A919KK03"/>
<reference evidence="2" key="1">
    <citation type="journal article" date="2014" name="Int. J. Syst. Evol. Microbiol.">
        <title>Complete genome sequence of Corynebacterium casei LMG S-19264T (=DSM 44701T), isolated from a smear-ripened cheese.</title>
        <authorList>
            <consortium name="US DOE Joint Genome Institute (JGI-PGF)"/>
            <person name="Walter F."/>
            <person name="Albersmeier A."/>
            <person name="Kalinowski J."/>
            <person name="Ruckert C."/>
        </authorList>
    </citation>
    <scope>NUCLEOTIDE SEQUENCE</scope>
    <source>
        <strain evidence="2">JCM 13306</strain>
    </source>
</reference>
<comment type="caution">
    <text evidence="2">The sequence shown here is derived from an EMBL/GenBank/DDBJ whole genome shotgun (WGS) entry which is preliminary data.</text>
</comment>
<evidence type="ECO:0000313" key="3">
    <source>
        <dbReference type="Proteomes" id="UP000623958"/>
    </source>
</evidence>
<gene>
    <name evidence="2" type="ORF">GCM10009090_33420</name>
</gene>
<protein>
    <submittedName>
        <fullName evidence="2">Uncharacterized protein</fullName>
    </submittedName>
</protein>
<proteinExistence type="predicted"/>
<organism evidence="2 3">
    <name type="scientific">Xanthomonas boreopolis</name>
    <dbReference type="NCBI Taxonomy" id="86183"/>
    <lineage>
        <taxon>Bacteria</taxon>
        <taxon>Pseudomonadati</taxon>
        <taxon>Pseudomonadota</taxon>
        <taxon>Gammaproteobacteria</taxon>
        <taxon>Lysobacterales</taxon>
        <taxon>Lysobacteraceae</taxon>
        <taxon>Xanthomonas</taxon>
    </lineage>
</organism>
<feature type="transmembrane region" description="Helical" evidence="1">
    <location>
        <begin position="98"/>
        <end position="120"/>
    </location>
</feature>
<accession>A0A919KK03</accession>
<evidence type="ECO:0000256" key="1">
    <source>
        <dbReference type="SAM" id="Phobius"/>
    </source>
</evidence>
<keyword evidence="1" id="KW-0472">Membrane</keyword>
<name>A0A919KK03_9XANT</name>
<reference evidence="2" key="2">
    <citation type="submission" date="2020-09" db="EMBL/GenBank/DDBJ databases">
        <authorList>
            <person name="Sun Q."/>
            <person name="Ohkuma M."/>
        </authorList>
    </citation>
    <scope>NUCLEOTIDE SEQUENCE</scope>
    <source>
        <strain evidence="2">JCM 13306</strain>
    </source>
</reference>
<sequence>MLGTGGEIMLNRLNGWQRIGVILSILWAAFVLFAAISEYNSSAHHGPFVESVAVGPDPAGLERIDLVKKDGTRTSGTWNELTGQTAMLTETRLKFGPLLFWLLAPIVASWLLIYMLIFSVRWVVAGFKARASGVGHWRHYVGDHRTRKNRRERTQRVAVRCRTFLYGHLPVRGYVCQSFFLQR</sequence>
<keyword evidence="1" id="KW-0812">Transmembrane</keyword>
<feature type="transmembrane region" description="Helical" evidence="1">
    <location>
        <begin position="19"/>
        <end position="37"/>
    </location>
</feature>
<dbReference type="Proteomes" id="UP000623958">
    <property type="component" value="Unassembled WGS sequence"/>
</dbReference>
<keyword evidence="1" id="KW-1133">Transmembrane helix</keyword>
<evidence type="ECO:0000313" key="2">
    <source>
        <dbReference type="EMBL" id="GHH59388.1"/>
    </source>
</evidence>